<dbReference type="InterPro" id="IPR000560">
    <property type="entry name" value="His_Pase_clade-2"/>
</dbReference>
<accession>A0AAV6VJH9</accession>
<dbReference type="PROSITE" id="PS00616">
    <property type="entry name" value="HIS_ACID_PHOSPHAT_1"/>
    <property type="match status" value="1"/>
</dbReference>
<dbReference type="SUPFAM" id="SSF53254">
    <property type="entry name" value="Phosphoglycerate mutase-like"/>
    <property type="match status" value="1"/>
</dbReference>
<dbReference type="InterPro" id="IPR029033">
    <property type="entry name" value="His_PPase_superfam"/>
</dbReference>
<protein>
    <recommendedName>
        <fullName evidence="3">acid phosphatase</fullName>
        <ecNumber evidence="3">3.1.3.2</ecNumber>
    </recommendedName>
</protein>
<dbReference type="EC" id="3.1.3.2" evidence="3"/>
<dbReference type="GO" id="GO:0003993">
    <property type="term" value="F:acid phosphatase activity"/>
    <property type="evidence" value="ECO:0007669"/>
    <property type="project" value="UniProtKB-EC"/>
</dbReference>
<comment type="similarity">
    <text evidence="2">Belongs to the histidine acid phosphatase family.</text>
</comment>
<keyword evidence="5" id="KW-0378">Hydrolase</keyword>
<name>A0AAV6VJH9_9ARAC</name>
<sequence length="379" mass="43340">MGTNFKSNLTSKLAFLVLIAAWIVTASVVAAQSTKPPNLLLVQMLVRHGARAPHHKLYPTDPNPIEVWPQGLGMLTQLGKRQQYVLGKFLRYFYQGFVTSNPNEILVNSSEHDRCLQSALSNLAAFYAPTTEQWVVEDGLNWQPVVVHYREKTSDKYLSNADCTKFEKEKHKLYNSSDLLSELEKHNDLLEALKMHGGINITDFIDVVKFHDTVFTEKYHCLNVSEWIEPYWDELTALTDLTFHMMTNTTVLQRLRSGPILEKMLENMDNKIAGKDDHLKVYMYSTHDSNIAFLLNALGVYELPPPFSACLLVELHETLNRPAVRLLYLNSTTMQNISSISPVPLKLQGCDEFCPLEHFRQLVQPIIPEDWNKECQTTD</sequence>
<evidence type="ECO:0000256" key="5">
    <source>
        <dbReference type="ARBA" id="ARBA00022801"/>
    </source>
</evidence>
<feature type="signal peptide" evidence="8">
    <location>
        <begin position="1"/>
        <end position="31"/>
    </location>
</feature>
<keyword evidence="4 8" id="KW-0732">Signal</keyword>
<evidence type="ECO:0000256" key="3">
    <source>
        <dbReference type="ARBA" id="ARBA00012646"/>
    </source>
</evidence>
<proteinExistence type="inferred from homology"/>
<dbReference type="PROSITE" id="PS00778">
    <property type="entry name" value="HIS_ACID_PHOSPHAT_2"/>
    <property type="match status" value="1"/>
</dbReference>
<keyword evidence="7" id="KW-0325">Glycoprotein</keyword>
<evidence type="ECO:0000256" key="4">
    <source>
        <dbReference type="ARBA" id="ARBA00022729"/>
    </source>
</evidence>
<evidence type="ECO:0000256" key="8">
    <source>
        <dbReference type="SAM" id="SignalP"/>
    </source>
</evidence>
<comment type="catalytic activity">
    <reaction evidence="1">
        <text>a phosphate monoester + H2O = an alcohol + phosphate</text>
        <dbReference type="Rhea" id="RHEA:15017"/>
        <dbReference type="ChEBI" id="CHEBI:15377"/>
        <dbReference type="ChEBI" id="CHEBI:30879"/>
        <dbReference type="ChEBI" id="CHEBI:43474"/>
        <dbReference type="ChEBI" id="CHEBI:67140"/>
        <dbReference type="EC" id="3.1.3.2"/>
    </reaction>
</comment>
<reference evidence="9 10" key="1">
    <citation type="journal article" date="2022" name="Nat. Ecol. Evol.">
        <title>A masculinizing supergene underlies an exaggerated male reproductive morph in a spider.</title>
        <authorList>
            <person name="Hendrickx F."/>
            <person name="De Corte Z."/>
            <person name="Sonet G."/>
            <person name="Van Belleghem S.M."/>
            <person name="Kostlbacher S."/>
            <person name="Vangestel C."/>
        </authorList>
    </citation>
    <scope>NUCLEOTIDE SEQUENCE [LARGE SCALE GENOMIC DNA]</scope>
    <source>
        <strain evidence="9">W744_W776</strain>
    </source>
</reference>
<dbReference type="Gene3D" id="3.40.50.1240">
    <property type="entry name" value="Phosphoglycerate mutase-like"/>
    <property type="match status" value="1"/>
</dbReference>
<organism evidence="9 10">
    <name type="scientific">Oedothorax gibbosus</name>
    <dbReference type="NCBI Taxonomy" id="931172"/>
    <lineage>
        <taxon>Eukaryota</taxon>
        <taxon>Metazoa</taxon>
        <taxon>Ecdysozoa</taxon>
        <taxon>Arthropoda</taxon>
        <taxon>Chelicerata</taxon>
        <taxon>Arachnida</taxon>
        <taxon>Araneae</taxon>
        <taxon>Araneomorphae</taxon>
        <taxon>Entelegynae</taxon>
        <taxon>Araneoidea</taxon>
        <taxon>Linyphiidae</taxon>
        <taxon>Erigoninae</taxon>
        <taxon>Oedothorax</taxon>
    </lineage>
</organism>
<keyword evidence="10" id="KW-1185">Reference proteome</keyword>
<dbReference type="InterPro" id="IPR033379">
    <property type="entry name" value="Acid_Pase_AS"/>
</dbReference>
<evidence type="ECO:0000256" key="1">
    <source>
        <dbReference type="ARBA" id="ARBA00000032"/>
    </source>
</evidence>
<evidence type="ECO:0000256" key="2">
    <source>
        <dbReference type="ARBA" id="ARBA00005375"/>
    </source>
</evidence>
<dbReference type="PANTHER" id="PTHR11567:SF211">
    <property type="entry name" value="PROSTATIC ACID PHOSPHATASE"/>
    <property type="match status" value="1"/>
</dbReference>
<evidence type="ECO:0000256" key="7">
    <source>
        <dbReference type="ARBA" id="ARBA00023180"/>
    </source>
</evidence>
<dbReference type="PANTHER" id="PTHR11567">
    <property type="entry name" value="ACID PHOSPHATASE-RELATED"/>
    <property type="match status" value="1"/>
</dbReference>
<gene>
    <name evidence="9" type="ORF">JTE90_006555</name>
</gene>
<dbReference type="Pfam" id="PF00328">
    <property type="entry name" value="His_Phos_2"/>
    <property type="match status" value="1"/>
</dbReference>
<feature type="chain" id="PRO_5043764731" description="acid phosphatase" evidence="8">
    <location>
        <begin position="32"/>
        <end position="379"/>
    </location>
</feature>
<comment type="caution">
    <text evidence="9">The sequence shown here is derived from an EMBL/GenBank/DDBJ whole genome shotgun (WGS) entry which is preliminary data.</text>
</comment>
<dbReference type="EMBL" id="JAFNEN010000066">
    <property type="protein sequence ID" value="KAG8196645.1"/>
    <property type="molecule type" value="Genomic_DNA"/>
</dbReference>
<evidence type="ECO:0000256" key="6">
    <source>
        <dbReference type="ARBA" id="ARBA00023157"/>
    </source>
</evidence>
<dbReference type="AlphaFoldDB" id="A0AAV6VJH9"/>
<dbReference type="CDD" id="cd07061">
    <property type="entry name" value="HP_HAP_like"/>
    <property type="match status" value="1"/>
</dbReference>
<evidence type="ECO:0000313" key="9">
    <source>
        <dbReference type="EMBL" id="KAG8196645.1"/>
    </source>
</evidence>
<dbReference type="InterPro" id="IPR050645">
    <property type="entry name" value="Histidine_acid_phosphatase"/>
</dbReference>
<dbReference type="Proteomes" id="UP000827092">
    <property type="component" value="Unassembled WGS sequence"/>
</dbReference>
<evidence type="ECO:0000313" key="10">
    <source>
        <dbReference type="Proteomes" id="UP000827092"/>
    </source>
</evidence>
<keyword evidence="6" id="KW-1015">Disulfide bond</keyword>